<dbReference type="PROSITE" id="PS50848">
    <property type="entry name" value="START"/>
    <property type="match status" value="1"/>
</dbReference>
<name>K7UH78_MAIZE</name>
<dbReference type="HOGENOM" id="CLU_036351_0_0_1"/>
<dbReference type="InterPro" id="IPR023393">
    <property type="entry name" value="START-like_dom_sf"/>
</dbReference>
<dbReference type="AlphaFoldDB" id="K7UH78"/>
<dbReference type="PANTHER" id="PTHR19308:SF39">
    <property type="entry name" value="PHOSPHATIDYLCHOLINE TRANSFER PROTEIN"/>
    <property type="match status" value="1"/>
</dbReference>
<proteinExistence type="predicted"/>
<dbReference type="GO" id="GO:0005737">
    <property type="term" value="C:cytoplasm"/>
    <property type="evidence" value="ECO:0007669"/>
    <property type="project" value="UniProtKB-ARBA"/>
</dbReference>
<dbReference type="EMBL" id="CM000786">
    <property type="protein sequence ID" value="AQK42698.1"/>
    <property type="molecule type" value="Genomic_DNA"/>
</dbReference>
<gene>
    <name evidence="2" type="ORF">ZEAMMB73_Zm00001d025011</name>
</gene>
<dbReference type="InterPro" id="IPR051213">
    <property type="entry name" value="START_lipid_transfer"/>
</dbReference>
<dbReference type="PaxDb" id="4577-GRMZM2G019246_P01"/>
<dbReference type="Gene3D" id="3.30.530.20">
    <property type="match status" value="1"/>
</dbReference>
<comment type="subcellular location">
    <subcellularLocation>
        <location evidence="1">Nucleus</location>
    </subcellularLocation>
</comment>
<dbReference type="ExpressionAtlas" id="K7UH78">
    <property type="expression patterns" value="baseline and differential"/>
</dbReference>
<reference evidence="2" key="1">
    <citation type="submission" date="2015-12" db="EMBL/GenBank/DDBJ databases">
        <title>Update maize B73 reference genome by single molecule sequencing technologies.</title>
        <authorList>
            <consortium name="Maize Genome Sequencing Project"/>
            <person name="Ware D."/>
        </authorList>
    </citation>
    <scope>NUCLEOTIDE SEQUENCE</scope>
    <source>
        <tissue evidence="2">Seedling</tissue>
    </source>
</reference>
<dbReference type="GO" id="GO:0008289">
    <property type="term" value="F:lipid binding"/>
    <property type="evidence" value="ECO:0007669"/>
    <property type="project" value="InterPro"/>
</dbReference>
<dbReference type="PANTHER" id="PTHR19308">
    <property type="entry name" value="PHOSPHATIDYLCHOLINE TRANSFER PROTEIN"/>
    <property type="match status" value="1"/>
</dbReference>
<dbReference type="GO" id="GO:0005634">
    <property type="term" value="C:nucleus"/>
    <property type="evidence" value="ECO:0007669"/>
    <property type="project" value="UniProtKB-SubCell"/>
</dbReference>
<evidence type="ECO:0000256" key="1">
    <source>
        <dbReference type="ARBA" id="ARBA00004123"/>
    </source>
</evidence>
<sequence>MSALLDLLMGIFRQQTLGGAALELAALAAPLSLAALVGLLIGWAWRPRWAGVVTVDNAQQMAQLPAAAPPPDRATATAVVSRNEAAAVVPRTVVAHAAAEDEQQQLAVNTGDLLHLWRLVDEKDGGPSWIHMMDRTLPTMRYQAWRRDPPSGPPQYRSSTIFEDASPEVVRDFFWDDEFRMKNSWDDMLLQHETLEECTETGTMVVRWVRKVSRSASTHLCW</sequence>
<protein>
    <submittedName>
        <fullName evidence="2">Polyketide cyclase/dehydrase and lipid transport superfamily protein</fullName>
    </submittedName>
</protein>
<dbReference type="SUPFAM" id="SSF55961">
    <property type="entry name" value="Bet v1-like"/>
    <property type="match status" value="1"/>
</dbReference>
<dbReference type="InterPro" id="IPR002913">
    <property type="entry name" value="START_lipid-bd_dom"/>
</dbReference>
<accession>K7UH78</accession>
<organism evidence="2">
    <name type="scientific">Zea mays</name>
    <name type="common">Maize</name>
    <dbReference type="NCBI Taxonomy" id="4577"/>
    <lineage>
        <taxon>Eukaryota</taxon>
        <taxon>Viridiplantae</taxon>
        <taxon>Streptophyta</taxon>
        <taxon>Embryophyta</taxon>
        <taxon>Tracheophyta</taxon>
        <taxon>Spermatophyta</taxon>
        <taxon>Magnoliopsida</taxon>
        <taxon>Liliopsida</taxon>
        <taxon>Poales</taxon>
        <taxon>Poaceae</taxon>
        <taxon>PACMAD clade</taxon>
        <taxon>Panicoideae</taxon>
        <taxon>Andropogonodae</taxon>
        <taxon>Andropogoneae</taxon>
        <taxon>Tripsacinae</taxon>
        <taxon>Zea</taxon>
    </lineage>
</organism>
<evidence type="ECO:0000313" key="2">
    <source>
        <dbReference type="EMBL" id="AQK42698.1"/>
    </source>
</evidence>
<dbReference type="eggNOG" id="KOG2761">
    <property type="taxonomic scope" value="Eukaryota"/>
</dbReference>